<dbReference type="Gene3D" id="2.60.40.10">
    <property type="entry name" value="Immunoglobulins"/>
    <property type="match status" value="1"/>
</dbReference>
<keyword evidence="3" id="KW-1185">Reference proteome</keyword>
<dbReference type="PROSITE" id="PS50093">
    <property type="entry name" value="PKD"/>
    <property type="match status" value="1"/>
</dbReference>
<dbReference type="InterPro" id="IPR035986">
    <property type="entry name" value="PKD_dom_sf"/>
</dbReference>
<dbReference type="InterPro" id="IPR052918">
    <property type="entry name" value="Motility_Chemotaxis_Reg"/>
</dbReference>
<dbReference type="PANTHER" id="PTHR35580">
    <property type="entry name" value="CELL SURFACE GLYCOPROTEIN (S-LAYER PROTEIN)-LIKE PROTEIN"/>
    <property type="match status" value="1"/>
</dbReference>
<accession>A0A3R9MVJ8</accession>
<feature type="domain" description="PKD" evidence="1">
    <location>
        <begin position="1167"/>
        <end position="1221"/>
    </location>
</feature>
<dbReference type="SUPFAM" id="SSF49299">
    <property type="entry name" value="PKD domain"/>
    <property type="match status" value="1"/>
</dbReference>
<proteinExistence type="predicted"/>
<evidence type="ECO:0000313" key="2">
    <source>
        <dbReference type="EMBL" id="RSK51070.1"/>
    </source>
</evidence>
<dbReference type="Pfam" id="PF18911">
    <property type="entry name" value="PKD_4"/>
    <property type="match status" value="1"/>
</dbReference>
<dbReference type="RefSeq" id="WP_125417547.1">
    <property type="nucleotide sequence ID" value="NZ_RWIT01000001.1"/>
</dbReference>
<evidence type="ECO:0000259" key="1">
    <source>
        <dbReference type="PROSITE" id="PS50093"/>
    </source>
</evidence>
<dbReference type="Proteomes" id="UP000273500">
    <property type="component" value="Unassembled WGS sequence"/>
</dbReference>
<dbReference type="Pfam" id="PF25778">
    <property type="entry name" value="DUF7948"/>
    <property type="match status" value="1"/>
</dbReference>
<comment type="caution">
    <text evidence="2">The sequence shown here is derived from an EMBL/GenBank/DDBJ whole genome shotgun (WGS) entry which is preliminary data.</text>
</comment>
<protein>
    <submittedName>
        <fullName evidence="2">PKD domain-containing protein</fullName>
    </submittedName>
</protein>
<dbReference type="CDD" id="cd00146">
    <property type="entry name" value="PKD"/>
    <property type="match status" value="1"/>
</dbReference>
<reference evidence="2 3" key="1">
    <citation type="submission" date="2018-12" db="EMBL/GenBank/DDBJ databases">
        <authorList>
            <person name="Feng G."/>
            <person name="Zhu H."/>
        </authorList>
    </citation>
    <scope>NUCLEOTIDE SEQUENCE [LARGE SCALE GENOMIC DNA]</scope>
    <source>
        <strain evidence="2 3">KCTC 12533</strain>
    </source>
</reference>
<dbReference type="PANTHER" id="PTHR35580:SF1">
    <property type="entry name" value="PHYTASE-LIKE DOMAIN-CONTAINING PROTEIN"/>
    <property type="match status" value="1"/>
</dbReference>
<gene>
    <name evidence="2" type="ORF">EI291_01785</name>
</gene>
<dbReference type="Pfam" id="PF13585">
    <property type="entry name" value="CHU_C"/>
    <property type="match status" value="1"/>
</dbReference>
<organism evidence="2 3">
    <name type="scientific">Hymenobacter rigui</name>
    <dbReference type="NCBI Taxonomy" id="334424"/>
    <lineage>
        <taxon>Bacteria</taxon>
        <taxon>Pseudomonadati</taxon>
        <taxon>Bacteroidota</taxon>
        <taxon>Cytophagia</taxon>
        <taxon>Cytophagales</taxon>
        <taxon>Hymenobacteraceae</taxon>
        <taxon>Hymenobacter</taxon>
    </lineage>
</organism>
<dbReference type="InterPro" id="IPR057708">
    <property type="entry name" value="DUF7948"/>
</dbReference>
<dbReference type="OrthoDB" id="1652165at2"/>
<dbReference type="EMBL" id="RWIT01000001">
    <property type="protein sequence ID" value="RSK51070.1"/>
    <property type="molecule type" value="Genomic_DNA"/>
</dbReference>
<name>A0A3R9MVJ8_9BACT</name>
<dbReference type="InterPro" id="IPR000601">
    <property type="entry name" value="PKD_dom"/>
</dbReference>
<dbReference type="InterPro" id="IPR013783">
    <property type="entry name" value="Ig-like_fold"/>
</dbReference>
<sequence>MKQLYLIMGLWLALSVVSEGRPATPEPHHLEFIENKGQWPTPVLYAADIPGGRLFMEPQGLTYALTRGLEHPHLAQPRPAAAPALTGAHAVRVEFVGAGSQPKVQPTEATGEKRNYLQGPDPARWAAGVSSFRQLQYQAVWPGINARFYENEHQQLEYDFELAPHASTASVRLRYHGADALKLTPEGHLEIATSVGTLRELAPRAWQLDAQGRRQPVACTYVLRNQEVSFRLGTYDPQRPLTIDPTVVFSTFTGSLADNWGFTATYDAQGNLYSGGIVFSTGYPASPGAYSTQFAGSTDIAIIKYNTTARGPAARLWATYLGGTGADFPQSMVVNGQGELLVLAATGSINFPTTAGALDQSFNGGSAINPYYNYSPSNMPNGSDLAVVRFSADGSRLVASTYLGGIGNEGVLPFIAGFNLLHNYGDSFRGDILVDAQDNVYLASNTSSPDFPARNSFQPYTAGLNGVVTKLTPGLNQVVWSSQLGGNQPDAAYSLQLDAVGRLYVAGGTTSLDFPVTAGAVQPAQRGDADGFVTRISASGSVLEKSALVGTSAYDQAYFVQLDQSGGVYLLGQTLGTYPVSGNRYGVPGGRQFIHKLNADLTATEFATSFGSGRTTIDISPTAFLVDQCERIYVSGWGGGNNTGYAGNGTVLGLPTTANATQRTTDGNDFYLMQLSAGARSLDYATFFGGTGQDHVDGGTSRFDPRGVVYHAVCGGCGGSSDWPVPPGAGYYSTVNNSVNCNNAAFKYNFETVNVVAGTDRNVCAASAPIPLQGSPAGGVWTGPGVSGSVASGFFFTPTVGLLGTQTLTYTVTGVGPCGGVSTLRLTVVPAPAISFTTPTQTSFCLNPGTSTVVGLSATPVGGTFSGPGVSGTLFNAAVAGPGTHTLVYSVNTNGCQLQTTRTVTVVQAVAGAGLSTCTGAGPQALAGSPAGGVWSGPGVSGSVASGFVFTPTPALLGSSLLTYTITAPGGCTSSGTMMAYVLATPTFSPPTLPAYCSTSATAVTLPGTVLWSGNGVRGPFSTGFTFTPALAGAGTHTLTYRTGFGLCDYTGTITVQVSAPLSVSAGSDTLLCPGSTQPFRLRGAPAGGTWSGPNVTSDGRFTPPVGFNGSVTLTYTLPDICQSTGIRRVSIAVPPTTAPTWSPASCPENRLAPLTVSFGGGVPTSTWDFGDGSAPVTGSSVTHTYAQAGTYRPRVTTFFNTGRCSESATLATVEVLPQQLPPNIITPNHDDKNEFFVIRTACPGQLQVFTRWGNKVFEAASYRNDWSGAGLPDGIYYYILRLPDGTPLKGWLTIQR</sequence>
<evidence type="ECO:0000313" key="3">
    <source>
        <dbReference type="Proteomes" id="UP000273500"/>
    </source>
</evidence>